<keyword evidence="4" id="KW-0808">Transferase</keyword>
<dbReference type="SUPFAM" id="SSF48371">
    <property type="entry name" value="ARM repeat"/>
    <property type="match status" value="1"/>
</dbReference>
<dbReference type="PROSITE" id="PS51545">
    <property type="entry name" value="PIK_HELICAL"/>
    <property type="match status" value="1"/>
</dbReference>
<dbReference type="PANTHER" id="PTHR10048:SF15">
    <property type="entry name" value="PHOSPHATIDYLINOSITOL 4-KINASE ALPHA"/>
    <property type="match status" value="1"/>
</dbReference>
<comment type="similarity">
    <text evidence="2">Belongs to the PI3/PI4-kinase family. Type III PI4K subfamily.</text>
</comment>
<dbReference type="FunFam" id="1.25.40.70:FF:000011">
    <property type="entry name" value="Phosphatidylinositol 4-kinase alpha"/>
    <property type="match status" value="1"/>
</dbReference>
<organism evidence="10 11">
    <name type="scientific">Zygosaccharomyces rouxii</name>
    <dbReference type="NCBI Taxonomy" id="4956"/>
    <lineage>
        <taxon>Eukaryota</taxon>
        <taxon>Fungi</taxon>
        <taxon>Dikarya</taxon>
        <taxon>Ascomycota</taxon>
        <taxon>Saccharomycotina</taxon>
        <taxon>Saccharomycetes</taxon>
        <taxon>Saccharomycetales</taxon>
        <taxon>Saccharomycetaceae</taxon>
        <taxon>Zygosaccharomyces</taxon>
    </lineage>
</organism>
<name>A0A1Q3A6P8_ZYGRO</name>
<evidence type="ECO:0000256" key="2">
    <source>
        <dbReference type="ARBA" id="ARBA00006209"/>
    </source>
</evidence>
<evidence type="ECO:0000259" key="9">
    <source>
        <dbReference type="PROSITE" id="PS51545"/>
    </source>
</evidence>
<dbReference type="CDD" id="cd05167">
    <property type="entry name" value="PI4Kc_III_alpha"/>
    <property type="match status" value="1"/>
</dbReference>
<dbReference type="InterPro" id="IPR011009">
    <property type="entry name" value="Kinase-like_dom_sf"/>
</dbReference>
<dbReference type="InterPro" id="IPR036940">
    <property type="entry name" value="PI3/4_kinase_cat_sf"/>
</dbReference>
<dbReference type="SUPFAM" id="SSF56112">
    <property type="entry name" value="Protein kinase-like (PK-like)"/>
    <property type="match status" value="1"/>
</dbReference>
<comment type="caution">
    <text evidence="10">The sequence shown here is derived from an EMBL/GenBank/DDBJ whole genome shotgun (WGS) entry which is preliminary data.</text>
</comment>
<dbReference type="EMBL" id="BDGX01000030">
    <property type="protein sequence ID" value="GAV51416.1"/>
    <property type="molecule type" value="Genomic_DNA"/>
</dbReference>
<dbReference type="EC" id="2.7.1.67" evidence="3"/>
<dbReference type="SMART" id="SM00146">
    <property type="entry name" value="PI3Kc"/>
    <property type="match status" value="1"/>
</dbReference>
<evidence type="ECO:0000256" key="1">
    <source>
        <dbReference type="ARBA" id="ARBA00001686"/>
    </source>
</evidence>
<dbReference type="InterPro" id="IPR001263">
    <property type="entry name" value="PI3K_accessory_dom"/>
</dbReference>
<dbReference type="PROSITE" id="PS50290">
    <property type="entry name" value="PI3_4_KINASE_3"/>
    <property type="match status" value="1"/>
</dbReference>
<sequence>MLFNGGKLNNTLRERALAKLVQLPSTSLQNLADGISSPEQILSCKDWETLLSLCKSLPNSPNQSIWLLHEIIGPFLVSCPIVRVSDVLDTRFKLDGLKHPTELLTFELTNFLIKICKRFPSLLKNCTAIIDQFFEALSNRFEQTNAVVSLLGFMGSFIDGSEGVSLPLGAHVWYHLSDILGPQGLLKSSGIANEFTDETLVRYYESGCEISSVHFQYLLAKFQCSLAFTIIGKNVEKPVCEHLLDLQCAIFQSQQSQVGDNLLEDSLGKIVENSKLIIDICLWSLDWVSNTQETFDLSSHTRVNDSLNAHAYFIDFLCLVPFVDKIDGEIFNRFTQVISDSIDRFLITDVVTFRSIHSIVTAASLLNFSSEETSLAFLKAFPVLVSSPQITNKDVAHVSKIFTLGLQPLNEDAVVSTIYSLNNLLTVYEDGVPVKPLRERHMTNSSLPTQSQRNKPKIVPSDSMQVIDNINQNMVLLNGKSHDSPNEDATSYHGSLFENSVTAAIVIASHYNDQSITALTVTILTQKVFVFSDELDKTILRLLPLLASRTSTQELALLLTFYRIAYAQAGKRNKSSLQKSIIIARCELSRELLQKRFLTDMYIMNLRDLLDLITACGEGERSDHHNRAEEEIIQVAHQIAVFLEPLAALMPKPGESEPLDLTTDEATTISFRNIWFNMVVHGFYRNSELVKTHYDSLVTIAYNTPALASDFPPMKREVSFEMNTVLRRSSSSANIKQQKQAIVDFAPATNLHNRTLSNSKTMFLASTVLLETLRCEAGDCSQLLQYFCDPSVVRSSVHKSLNDINIAIIQKYTYFVQSGNYKLAGSLAVAKQLNNLLLRLPDRNPYAQAAAFQTCETFIRKIPSSLCHHESLYTLLDLLTTMFDSVTDCETNRFEPTYEFVLKHSNKKILLPDSESWRKQTLTSLYNYAKHWLKIILTKCNQDAKILLQSYVSKITYSDRLDDVEYGVSFALEMAGTITGGDRELSKLSYNGRQRPNTIAKFISQHSWRSKSLVDIAIVSSPQDINRQIESCIKDIRQSLRLGEPVSFENVTSFLDSSSALLLLDKCAAGSLVSDIVHIPFEVFTARTLKVAVNVWLTITKERTDLANLLMVAVGDCWMKSIDQRKGLFSREHDPAPEANQPMLYSPYDKKAINRTAHETSQSFQTHCYVIRFFASHFEGTMFQSKSLLKMFTQWAIYGLSNLKNASLHPFARMVRHELMNFSVLLLTVNFKQGTGYVSSLCRTIVDGGLSWFVKAKSWPFGSNQLKIKADLALAIQLKNELEAVAHIVCRYCATEFKLLQFFLSSEIRHIETWLSPMVKLEENHNLEPEPELIVAAFEKNPSLALAFLQRFPGKKQEELLTDLVVKNPLECVGVPECLEVYILGKGSKSSSDYHCVTYWCPVSPIKSINLLLSGWNSNAFVLQYSVFSLEAHPVNVTFFYVPQIVQCLRFDRSGYVEKMILDTAKTSVLFAHQIVWNMLANSYKDDEGEVEDELKPTLDHVRNKMVSTFGSEELEFYEREFGFFNEVTGISGKLKPFIKKTKAEKKNKIDEEMQKIEVKPDVYLPSNPDGVVVDIDRKSGKPLQSHAKAPFMATFKIKKEVEDSETGKPIEIEKWQAAIFKVGDDCRQDVLALQLISVFRTIWSNAGLDVYVFPYRVTATQAGCGVIDVLPNSISRDMLGREAVNGLYEYFITKFGDEGTIEFQNARNNFVKSLAGYSVISYLLQFKDRHNGNIMYDDQGHCLHIDFGFIFDIVPGGVKFEAVPFKLTKEMVRVMGGSPETQAYRDFEELCVKAYLAARPHMHFISECVIPMLQSGLPCFKGMKTIKNLHNRFQPNKSDHEAALFMRSLIKKSYESLFTVGYDEFQKLTNGIPY</sequence>
<dbReference type="InterPro" id="IPR015433">
    <property type="entry name" value="PI3/4_kinase"/>
</dbReference>
<accession>A0A1Q3A6P8</accession>
<dbReference type="InterPro" id="IPR042236">
    <property type="entry name" value="PI3K_accessory_sf"/>
</dbReference>
<dbReference type="GO" id="GO:0004430">
    <property type="term" value="F:1-phosphatidylinositol 4-kinase activity"/>
    <property type="evidence" value="ECO:0007669"/>
    <property type="project" value="UniProtKB-EC"/>
</dbReference>
<dbReference type="GO" id="GO:0005524">
    <property type="term" value="F:ATP binding"/>
    <property type="evidence" value="ECO:0007669"/>
    <property type="project" value="UniProtKB-KW"/>
</dbReference>
<evidence type="ECO:0000256" key="5">
    <source>
        <dbReference type="ARBA" id="ARBA00022741"/>
    </source>
</evidence>
<dbReference type="Gene3D" id="1.10.1070.11">
    <property type="entry name" value="Phosphatidylinositol 3-/4-kinase, catalytic domain"/>
    <property type="match status" value="1"/>
</dbReference>
<protein>
    <recommendedName>
        <fullName evidence="3">1-phosphatidylinositol 4-kinase</fullName>
        <ecNumber evidence="3">2.7.1.67</ecNumber>
    </recommendedName>
</protein>
<dbReference type="FunFam" id="1.10.1070.11:FF:000022">
    <property type="entry name" value="Phosphatidylinositol 4-kinase stt4"/>
    <property type="match status" value="1"/>
</dbReference>
<dbReference type="InterPro" id="IPR016024">
    <property type="entry name" value="ARM-type_fold"/>
</dbReference>
<evidence type="ECO:0000313" key="11">
    <source>
        <dbReference type="Proteomes" id="UP000187013"/>
    </source>
</evidence>
<feature type="domain" description="PI3K/PI4K catalytic" evidence="8">
    <location>
        <begin position="1578"/>
        <end position="1859"/>
    </location>
</feature>
<reference evidence="10 11" key="1">
    <citation type="submission" date="2016-08" db="EMBL/GenBank/DDBJ databases">
        <title>Draft genome sequence of allopolyploid Zygosaccharomyces rouxii.</title>
        <authorList>
            <person name="Watanabe J."/>
            <person name="Uehara K."/>
            <person name="Mogi Y."/>
            <person name="Tsukioka Y."/>
        </authorList>
    </citation>
    <scope>NUCLEOTIDE SEQUENCE [LARGE SCALE GENOMIC DNA]</scope>
    <source>
        <strain evidence="10 11">NBRC 110957</strain>
    </source>
</reference>
<keyword evidence="7" id="KW-0067">ATP-binding</keyword>
<dbReference type="Pfam" id="PF19274">
    <property type="entry name" value="PI4K_N"/>
    <property type="match status" value="1"/>
</dbReference>
<keyword evidence="6" id="KW-0418">Kinase</keyword>
<evidence type="ECO:0000259" key="8">
    <source>
        <dbReference type="PROSITE" id="PS50290"/>
    </source>
</evidence>
<dbReference type="Pfam" id="PF00613">
    <property type="entry name" value="PI3Ka"/>
    <property type="match status" value="1"/>
</dbReference>
<dbReference type="GO" id="GO:0046854">
    <property type="term" value="P:phosphatidylinositol phosphate biosynthetic process"/>
    <property type="evidence" value="ECO:0007669"/>
    <property type="project" value="InterPro"/>
</dbReference>
<dbReference type="PANTHER" id="PTHR10048">
    <property type="entry name" value="PHOSPHATIDYLINOSITOL KINASE"/>
    <property type="match status" value="1"/>
</dbReference>
<dbReference type="InterPro" id="IPR000403">
    <property type="entry name" value="PI3/4_kinase_cat_dom"/>
</dbReference>
<evidence type="ECO:0000256" key="4">
    <source>
        <dbReference type="ARBA" id="ARBA00022679"/>
    </source>
</evidence>
<dbReference type="InterPro" id="IPR045495">
    <property type="entry name" value="PI4K_N"/>
</dbReference>
<proteinExistence type="inferred from homology"/>
<evidence type="ECO:0000256" key="6">
    <source>
        <dbReference type="ARBA" id="ARBA00022777"/>
    </source>
</evidence>
<dbReference type="Gene3D" id="3.30.1010.10">
    <property type="entry name" value="Phosphatidylinositol 3-kinase Catalytic Subunit, Chain A, domain 4"/>
    <property type="match status" value="1"/>
</dbReference>
<dbReference type="PROSITE" id="PS00916">
    <property type="entry name" value="PI3_4_KINASE_2"/>
    <property type="match status" value="1"/>
</dbReference>
<dbReference type="GO" id="GO:0048015">
    <property type="term" value="P:phosphatidylinositol-mediated signaling"/>
    <property type="evidence" value="ECO:0007669"/>
    <property type="project" value="TreeGrafter"/>
</dbReference>
<dbReference type="InterPro" id="IPR018936">
    <property type="entry name" value="PI3/4_kinase_CS"/>
</dbReference>
<dbReference type="SMART" id="SM00145">
    <property type="entry name" value="PI3Ka"/>
    <property type="match status" value="1"/>
</dbReference>
<dbReference type="GO" id="GO:0005886">
    <property type="term" value="C:plasma membrane"/>
    <property type="evidence" value="ECO:0007669"/>
    <property type="project" value="TreeGrafter"/>
</dbReference>
<evidence type="ECO:0000313" key="10">
    <source>
        <dbReference type="EMBL" id="GAV51416.1"/>
    </source>
</evidence>
<dbReference type="GO" id="GO:0005737">
    <property type="term" value="C:cytoplasm"/>
    <property type="evidence" value="ECO:0007669"/>
    <property type="project" value="TreeGrafter"/>
</dbReference>
<dbReference type="FunFam" id="3.30.1010.10:FF:000014">
    <property type="entry name" value="Phosphatidylinositol 4-kinase STT4"/>
    <property type="match status" value="1"/>
</dbReference>
<evidence type="ECO:0000256" key="3">
    <source>
        <dbReference type="ARBA" id="ARBA00012169"/>
    </source>
</evidence>
<dbReference type="PROSITE" id="PS00915">
    <property type="entry name" value="PI3_4_KINASE_1"/>
    <property type="match status" value="1"/>
</dbReference>
<dbReference type="Gene3D" id="1.25.40.70">
    <property type="entry name" value="Phosphatidylinositol 3-kinase, accessory domain (PIK)"/>
    <property type="match status" value="1"/>
</dbReference>
<feature type="domain" description="PIK helical" evidence="9">
    <location>
        <begin position="1320"/>
        <end position="1505"/>
    </location>
</feature>
<dbReference type="eggNOG" id="KOG0902">
    <property type="taxonomic scope" value="Eukaryota"/>
</dbReference>
<evidence type="ECO:0000256" key="7">
    <source>
        <dbReference type="ARBA" id="ARBA00022840"/>
    </source>
</evidence>
<dbReference type="OrthoDB" id="10264149at2759"/>
<keyword evidence="5" id="KW-0547">Nucleotide-binding</keyword>
<dbReference type="Proteomes" id="UP000187013">
    <property type="component" value="Unassembled WGS sequence"/>
</dbReference>
<dbReference type="Pfam" id="PF00454">
    <property type="entry name" value="PI3_PI4_kinase"/>
    <property type="match status" value="1"/>
</dbReference>
<gene>
    <name evidence="10" type="ORF">ZYGR_0AD05990</name>
</gene>
<comment type="catalytic activity">
    <reaction evidence="1">
        <text>a 1,2-diacyl-sn-glycero-3-phospho-(1D-myo-inositol) + ATP = a 1,2-diacyl-sn-glycero-3-phospho-(1D-myo-inositol 4-phosphate) + ADP + H(+)</text>
        <dbReference type="Rhea" id="RHEA:19877"/>
        <dbReference type="ChEBI" id="CHEBI:15378"/>
        <dbReference type="ChEBI" id="CHEBI:30616"/>
        <dbReference type="ChEBI" id="CHEBI:57880"/>
        <dbReference type="ChEBI" id="CHEBI:58178"/>
        <dbReference type="ChEBI" id="CHEBI:456216"/>
        <dbReference type="EC" id="2.7.1.67"/>
    </reaction>
</comment>